<feature type="domain" description="HTH tetR-type" evidence="3">
    <location>
        <begin position="19"/>
        <end position="79"/>
    </location>
</feature>
<dbReference type="PANTHER" id="PTHR30328:SF54">
    <property type="entry name" value="HTH-TYPE TRANSCRIPTIONAL REPRESSOR SCO4008"/>
    <property type="match status" value="1"/>
</dbReference>
<feature type="DNA-binding region" description="H-T-H motif" evidence="2">
    <location>
        <begin position="42"/>
        <end position="61"/>
    </location>
</feature>
<dbReference type="PANTHER" id="PTHR30328">
    <property type="entry name" value="TRANSCRIPTIONAL REPRESSOR"/>
    <property type="match status" value="1"/>
</dbReference>
<evidence type="ECO:0000313" key="5">
    <source>
        <dbReference type="Proteomes" id="UP000318483"/>
    </source>
</evidence>
<keyword evidence="1 2" id="KW-0238">DNA-binding</keyword>
<dbReference type="EMBL" id="CP042263">
    <property type="protein sequence ID" value="QDY70976.1"/>
    <property type="molecule type" value="Genomic_DNA"/>
</dbReference>
<dbReference type="SUPFAM" id="SSF48498">
    <property type="entry name" value="Tetracyclin repressor-like, C-terminal domain"/>
    <property type="match status" value="1"/>
</dbReference>
<dbReference type="AlphaFoldDB" id="A0A5B8IBV4"/>
<evidence type="ECO:0000259" key="3">
    <source>
        <dbReference type="PROSITE" id="PS50977"/>
    </source>
</evidence>
<name>A0A5B8IBV4_9RHOB</name>
<dbReference type="Pfam" id="PF00440">
    <property type="entry name" value="TetR_N"/>
    <property type="match status" value="1"/>
</dbReference>
<dbReference type="InterPro" id="IPR001647">
    <property type="entry name" value="HTH_TetR"/>
</dbReference>
<dbReference type="PROSITE" id="PS50977">
    <property type="entry name" value="HTH_TETR_2"/>
    <property type="match status" value="1"/>
</dbReference>
<dbReference type="InterPro" id="IPR041474">
    <property type="entry name" value="NicS_C"/>
</dbReference>
<geneLocation type="plasmid" evidence="4 5">
    <name>unnamed2</name>
</geneLocation>
<sequence>MNKSEKRGKPPRGWKQDPEAVRADILGAARTEFARHGLSGARVQNIVERTQTSKRMIFYYFGDKESLYRAVLEEAYREVRQGEAELDLGDLPPDQALRRLIEFTFDHHRANPEFIRLVMIENIHEGRHMEGMESLQLANTSAIRTLERICSAGVEAGLFRKDVSALQVHWQISAVSFFNVSNRATFEIIFGADLFEDSQQISLRERIVDSILKSVLVSAAGGAA</sequence>
<gene>
    <name evidence="4" type="ORF">FPZ52_14885</name>
</gene>
<dbReference type="KEGG" id="lit:FPZ52_14885"/>
<dbReference type="SUPFAM" id="SSF46689">
    <property type="entry name" value="Homeodomain-like"/>
    <property type="match status" value="1"/>
</dbReference>
<proteinExistence type="predicted"/>
<accession>A0A5B8IBV4</accession>
<dbReference type="GO" id="GO:0003677">
    <property type="term" value="F:DNA binding"/>
    <property type="evidence" value="ECO:0007669"/>
    <property type="project" value="UniProtKB-UniRule"/>
</dbReference>
<reference evidence="4 5" key="1">
    <citation type="submission" date="2019-07" db="EMBL/GenBank/DDBJ databases">
        <title>Litoreibacter alkalisoli sp. nov., isolated from saline-alkaline soil.</title>
        <authorList>
            <person name="Wang S."/>
            <person name="Xu L."/>
            <person name="Xing Y.-T."/>
            <person name="Sun J.-Q."/>
        </authorList>
    </citation>
    <scope>NUCLEOTIDE SEQUENCE [LARGE SCALE GENOMIC DNA]</scope>
    <source>
        <strain evidence="4 5">LN3S51</strain>
        <plasmid evidence="4 5">unnamed2</plasmid>
    </source>
</reference>
<dbReference type="OrthoDB" id="2356263at2"/>
<organism evidence="4 5">
    <name type="scientific">Qingshengfaniella alkalisoli</name>
    <dbReference type="NCBI Taxonomy" id="2599296"/>
    <lineage>
        <taxon>Bacteria</taxon>
        <taxon>Pseudomonadati</taxon>
        <taxon>Pseudomonadota</taxon>
        <taxon>Alphaproteobacteria</taxon>
        <taxon>Rhodobacterales</taxon>
        <taxon>Paracoccaceae</taxon>
        <taxon>Qingshengfaniella</taxon>
    </lineage>
</organism>
<evidence type="ECO:0000313" key="4">
    <source>
        <dbReference type="EMBL" id="QDY70976.1"/>
    </source>
</evidence>
<dbReference type="Gene3D" id="1.10.357.10">
    <property type="entry name" value="Tetracycline Repressor, domain 2"/>
    <property type="match status" value="1"/>
</dbReference>
<keyword evidence="5" id="KW-1185">Reference proteome</keyword>
<evidence type="ECO:0000256" key="1">
    <source>
        <dbReference type="ARBA" id="ARBA00023125"/>
    </source>
</evidence>
<dbReference type="Pfam" id="PF17938">
    <property type="entry name" value="TetR_C_29"/>
    <property type="match status" value="1"/>
</dbReference>
<evidence type="ECO:0000256" key="2">
    <source>
        <dbReference type="PROSITE-ProRule" id="PRU00335"/>
    </source>
</evidence>
<keyword evidence="4" id="KW-0614">Plasmid</keyword>
<dbReference type="InterPro" id="IPR009057">
    <property type="entry name" value="Homeodomain-like_sf"/>
</dbReference>
<dbReference type="InterPro" id="IPR036271">
    <property type="entry name" value="Tet_transcr_reg_TetR-rel_C_sf"/>
</dbReference>
<protein>
    <submittedName>
        <fullName evidence="4">TetR/AcrR family transcriptional regulator</fullName>
    </submittedName>
</protein>
<dbReference type="RefSeq" id="WP_146366392.1">
    <property type="nucleotide sequence ID" value="NZ_CP042263.1"/>
</dbReference>
<dbReference type="Proteomes" id="UP000318483">
    <property type="component" value="Plasmid unnamed2"/>
</dbReference>
<dbReference type="InterPro" id="IPR050109">
    <property type="entry name" value="HTH-type_TetR-like_transc_reg"/>
</dbReference>